<keyword evidence="2" id="KW-1185">Reference proteome</keyword>
<accession>A0AAW2YX18</accession>
<dbReference type="EMBL" id="JAOPGA020000780">
    <property type="protein sequence ID" value="KAL0481632.1"/>
    <property type="molecule type" value="Genomic_DNA"/>
</dbReference>
<keyword evidence="1" id="KW-0689">Ribosomal protein</keyword>
<reference evidence="1 2" key="1">
    <citation type="submission" date="2024-03" db="EMBL/GenBank/DDBJ databases">
        <title>The Acrasis kona genome and developmental transcriptomes reveal deep origins of eukaryotic multicellular pathways.</title>
        <authorList>
            <person name="Sheikh S."/>
            <person name="Fu C.-J."/>
            <person name="Brown M.W."/>
            <person name="Baldauf S.L."/>
        </authorList>
    </citation>
    <scope>NUCLEOTIDE SEQUENCE [LARGE SCALE GENOMIC DNA]</scope>
    <source>
        <strain evidence="1 2">ATCC MYA-3509</strain>
    </source>
</reference>
<sequence>MEDLACVSSTLSKMGKRLSVHLSPTALNEGAFDFHHYDCASKSNCLFVNQRMAIICLKNYKKKVSLLIYSCICDLVILERISTFIKDGSSTRVYVFNKKPVGDETLDLVMREILGIPQYEKKTVEEIVSSVKEKSGKKLYSMIMHQLELKGITKASKRLLSTSYELVDESYFLDITNQVLTALNAFEDGLYSKNGIQPDLYAMVCLDRRRSNNNKAKIRDYDYQRVTKMMDDFDGWNIDIMTKATLERISHIVVRYNK</sequence>
<gene>
    <name evidence="1" type="ORF">AKO1_012464</name>
</gene>
<protein>
    <submittedName>
        <fullName evidence="1">Ribosomal protein L16</fullName>
    </submittedName>
</protein>
<proteinExistence type="predicted"/>
<dbReference type="InterPro" id="IPR038261">
    <property type="entry name" value="GPP34-like_sf"/>
</dbReference>
<dbReference type="Gene3D" id="1.10.3630.10">
    <property type="entry name" value="yeast vps74-n-term truncation variant domain like"/>
    <property type="match status" value="1"/>
</dbReference>
<evidence type="ECO:0000313" key="1">
    <source>
        <dbReference type="EMBL" id="KAL0481632.1"/>
    </source>
</evidence>
<name>A0AAW2YX18_9EUKA</name>
<dbReference type="GO" id="GO:0005840">
    <property type="term" value="C:ribosome"/>
    <property type="evidence" value="ECO:0007669"/>
    <property type="project" value="UniProtKB-KW"/>
</dbReference>
<organism evidence="1 2">
    <name type="scientific">Acrasis kona</name>
    <dbReference type="NCBI Taxonomy" id="1008807"/>
    <lineage>
        <taxon>Eukaryota</taxon>
        <taxon>Discoba</taxon>
        <taxon>Heterolobosea</taxon>
        <taxon>Tetramitia</taxon>
        <taxon>Eutetramitia</taxon>
        <taxon>Acrasidae</taxon>
        <taxon>Acrasis</taxon>
    </lineage>
</organism>
<keyword evidence="1" id="KW-0687">Ribonucleoprotein</keyword>
<dbReference type="AlphaFoldDB" id="A0AAW2YX18"/>
<evidence type="ECO:0000313" key="2">
    <source>
        <dbReference type="Proteomes" id="UP001431209"/>
    </source>
</evidence>
<comment type="caution">
    <text evidence="1">The sequence shown here is derived from an EMBL/GenBank/DDBJ whole genome shotgun (WGS) entry which is preliminary data.</text>
</comment>
<dbReference type="Proteomes" id="UP001431209">
    <property type="component" value="Unassembled WGS sequence"/>
</dbReference>